<dbReference type="PROSITE" id="PS00671">
    <property type="entry name" value="D_2_HYDROXYACID_DH_3"/>
    <property type="match status" value="1"/>
</dbReference>
<keyword evidence="2 4" id="KW-0560">Oxidoreductase</keyword>
<gene>
    <name evidence="7" type="ORF">KQI89_17260</name>
</gene>
<reference evidence="7 8" key="1">
    <citation type="submission" date="2021-06" db="EMBL/GenBank/DDBJ databases">
        <authorList>
            <person name="Sun Q."/>
            <person name="Li D."/>
        </authorList>
    </citation>
    <scope>NUCLEOTIDE SEQUENCE [LARGE SCALE GENOMIC DNA]</scope>
    <source>
        <strain evidence="7 8">MSJ-4</strain>
    </source>
</reference>
<dbReference type="CDD" id="cd12185">
    <property type="entry name" value="HGDH_LDH_like"/>
    <property type="match status" value="1"/>
</dbReference>
<evidence type="ECO:0000256" key="1">
    <source>
        <dbReference type="ARBA" id="ARBA00005854"/>
    </source>
</evidence>
<organism evidence="7 8">
    <name type="scientific">Clostridium simiarum</name>
    <dbReference type="NCBI Taxonomy" id="2841506"/>
    <lineage>
        <taxon>Bacteria</taxon>
        <taxon>Bacillati</taxon>
        <taxon>Bacillota</taxon>
        <taxon>Clostridia</taxon>
        <taxon>Eubacteriales</taxon>
        <taxon>Clostridiaceae</taxon>
        <taxon>Clostridium</taxon>
    </lineage>
</organism>
<evidence type="ECO:0000256" key="4">
    <source>
        <dbReference type="RuleBase" id="RU003719"/>
    </source>
</evidence>
<dbReference type="PANTHER" id="PTHR43026:SF1">
    <property type="entry name" value="2-HYDROXYACID DEHYDROGENASE HOMOLOG 1-RELATED"/>
    <property type="match status" value="1"/>
</dbReference>
<dbReference type="PROSITE" id="PS00670">
    <property type="entry name" value="D_2_HYDROXYACID_DH_2"/>
    <property type="match status" value="1"/>
</dbReference>
<evidence type="ECO:0000259" key="6">
    <source>
        <dbReference type="Pfam" id="PF02826"/>
    </source>
</evidence>
<dbReference type="InterPro" id="IPR029753">
    <property type="entry name" value="D-isomer_DH_CS"/>
</dbReference>
<evidence type="ECO:0000259" key="5">
    <source>
        <dbReference type="Pfam" id="PF00389"/>
    </source>
</evidence>
<evidence type="ECO:0000256" key="3">
    <source>
        <dbReference type="ARBA" id="ARBA00023027"/>
    </source>
</evidence>
<name>A0ABS6F4P7_9CLOT</name>
<dbReference type="Pfam" id="PF02826">
    <property type="entry name" value="2-Hacid_dh_C"/>
    <property type="match status" value="1"/>
</dbReference>
<feature type="domain" description="D-isomer specific 2-hydroxyacid dehydrogenase NAD-binding" evidence="6">
    <location>
        <begin position="111"/>
        <end position="296"/>
    </location>
</feature>
<dbReference type="PANTHER" id="PTHR43026">
    <property type="entry name" value="2-HYDROXYACID DEHYDROGENASE HOMOLOG 1-RELATED"/>
    <property type="match status" value="1"/>
</dbReference>
<dbReference type="RefSeq" id="WP_216458127.1">
    <property type="nucleotide sequence ID" value="NZ_JAHLQL010000013.1"/>
</dbReference>
<protein>
    <submittedName>
        <fullName evidence="7">Lactate dehydrogenase</fullName>
    </submittedName>
</protein>
<accession>A0ABS6F4P7</accession>
<dbReference type="InterPro" id="IPR006140">
    <property type="entry name" value="D-isomer_DH_NAD-bd"/>
</dbReference>
<evidence type="ECO:0000313" key="8">
    <source>
        <dbReference type="Proteomes" id="UP000736583"/>
    </source>
</evidence>
<feature type="domain" description="D-isomer specific 2-hydroxyacid dehydrogenase catalytic" evidence="5">
    <location>
        <begin position="8"/>
        <end position="327"/>
    </location>
</feature>
<keyword evidence="3" id="KW-0520">NAD</keyword>
<dbReference type="InterPro" id="IPR006139">
    <property type="entry name" value="D-isomer_2_OHA_DH_cat_dom"/>
</dbReference>
<dbReference type="Proteomes" id="UP000736583">
    <property type="component" value="Unassembled WGS sequence"/>
</dbReference>
<dbReference type="EMBL" id="JAHLQL010000013">
    <property type="protein sequence ID" value="MBU5593490.1"/>
    <property type="molecule type" value="Genomic_DNA"/>
</dbReference>
<dbReference type="Pfam" id="PF00389">
    <property type="entry name" value="2-Hacid_dh"/>
    <property type="match status" value="1"/>
</dbReference>
<proteinExistence type="inferred from homology"/>
<sequence>MKILAYCVRPDELSSFEKYSKQIGHEVTVLKESFGPQNAHLAEGYDAVSILGNCNANKEAIEKISKLGVKYLATRSAGINNIDIEAAKKFDVRACNVPAYSPNAVAEFAVASTLCVARNLQQAIRRVDVQNFGLAGLIGFELRNKTIGFIGTGRIGLTTIKAFSGFGAKMIGYDLYQNEEAKKYIEYRTLDELFKEADIISLHCPLTDDNYHIINRENIAKMRDGVVIVNTARGALMDAEAVIEGLKSGKIAGLATDVYENEVGIFHNDHTNSLIKDDNLARLMQFPNVLVTPHFGFYTDEAVANMVEYSLQNLKDFEISGQCKNEIK</sequence>
<evidence type="ECO:0000256" key="2">
    <source>
        <dbReference type="ARBA" id="ARBA00023002"/>
    </source>
</evidence>
<evidence type="ECO:0000313" key="7">
    <source>
        <dbReference type="EMBL" id="MBU5593490.1"/>
    </source>
</evidence>
<comment type="similarity">
    <text evidence="1 4">Belongs to the D-isomer specific 2-hydroxyacid dehydrogenase family.</text>
</comment>
<keyword evidence="8" id="KW-1185">Reference proteome</keyword>
<comment type="caution">
    <text evidence="7">The sequence shown here is derived from an EMBL/GenBank/DDBJ whole genome shotgun (WGS) entry which is preliminary data.</text>
</comment>
<dbReference type="InterPro" id="IPR058205">
    <property type="entry name" value="D-LDH-like"/>
</dbReference>